<evidence type="ECO:0000313" key="3">
    <source>
        <dbReference type="EMBL" id="KAE9145803.1"/>
    </source>
</evidence>
<dbReference type="Proteomes" id="UP000441208">
    <property type="component" value="Unassembled WGS sequence"/>
</dbReference>
<dbReference type="EMBL" id="QXGC01000016">
    <property type="protein sequence ID" value="KAE9255080.1"/>
    <property type="molecule type" value="Genomic_DNA"/>
</dbReference>
<evidence type="ECO:0000313" key="4">
    <source>
        <dbReference type="EMBL" id="KAE9255080.1"/>
    </source>
</evidence>
<evidence type="ECO:0000313" key="8">
    <source>
        <dbReference type="Proteomes" id="UP000441208"/>
    </source>
</evidence>
<dbReference type="Proteomes" id="UP000488956">
    <property type="component" value="Unassembled WGS sequence"/>
</dbReference>
<protein>
    <submittedName>
        <fullName evidence="3">Uncharacterized protein</fullName>
    </submittedName>
</protein>
<sequence length="42" mass="4979">MLEDFHGVVRHRDMRLHIKREYAELTEAMVDTPPSDKRSLTP</sequence>
<evidence type="ECO:0000313" key="9">
    <source>
        <dbReference type="Proteomes" id="UP000476176"/>
    </source>
</evidence>
<evidence type="ECO:0000313" key="5">
    <source>
        <dbReference type="EMBL" id="KAE9329777.1"/>
    </source>
</evidence>
<evidence type="ECO:0000313" key="1">
    <source>
        <dbReference type="EMBL" id="KAE9139143.1"/>
    </source>
</evidence>
<dbReference type="Proteomes" id="UP000476176">
    <property type="component" value="Unassembled WGS sequence"/>
</dbReference>
<proteinExistence type="predicted"/>
<evidence type="ECO:0000313" key="2">
    <source>
        <dbReference type="EMBL" id="KAE9140460.1"/>
    </source>
</evidence>
<evidence type="ECO:0000313" key="10">
    <source>
        <dbReference type="Proteomes" id="UP000488956"/>
    </source>
</evidence>
<dbReference type="EMBL" id="QXGA01000448">
    <property type="protein sequence ID" value="KAE9145803.1"/>
    <property type="molecule type" value="Genomic_DNA"/>
</dbReference>
<dbReference type="Proteomes" id="UP000440732">
    <property type="component" value="Unassembled WGS sequence"/>
</dbReference>
<dbReference type="EMBL" id="QXFX01000015">
    <property type="protein sequence ID" value="KAE9139143.1"/>
    <property type="molecule type" value="Genomic_DNA"/>
</dbReference>
<reference evidence="6 7" key="1">
    <citation type="submission" date="2018-08" db="EMBL/GenBank/DDBJ databases">
        <title>Genomic investigation of the strawberry pathogen Phytophthora fragariae indicates pathogenicity is determined by transcriptional variation in three key races.</title>
        <authorList>
            <person name="Adams T.M."/>
            <person name="Armitage A.D."/>
            <person name="Sobczyk M.K."/>
            <person name="Bates H.J."/>
            <person name="Dunwell J.M."/>
            <person name="Nellist C.F."/>
            <person name="Harrison R.J."/>
        </authorList>
    </citation>
    <scope>NUCLEOTIDE SEQUENCE [LARGE SCALE GENOMIC DNA]</scope>
    <source>
        <strain evidence="5 6">A4</strain>
        <strain evidence="4 9">BC-23</strain>
        <strain evidence="3 7">NOV-5</strain>
        <strain evidence="2 8">NOV-71</strain>
        <strain evidence="1 10">ONT-3</strain>
    </source>
</reference>
<dbReference type="Proteomes" id="UP000437068">
    <property type="component" value="Unassembled WGS sequence"/>
</dbReference>
<name>A0A6A3U7K9_9STRA</name>
<comment type="caution">
    <text evidence="3">The sequence shown here is derived from an EMBL/GenBank/DDBJ whole genome shotgun (WGS) entry which is preliminary data.</text>
</comment>
<dbReference type="AlphaFoldDB" id="A0A6A3U7K9"/>
<accession>A0A6A3U7K9</accession>
<dbReference type="EMBL" id="QXGE01000015">
    <property type="protein sequence ID" value="KAE9329777.1"/>
    <property type="molecule type" value="Genomic_DNA"/>
</dbReference>
<evidence type="ECO:0000313" key="6">
    <source>
        <dbReference type="Proteomes" id="UP000437068"/>
    </source>
</evidence>
<dbReference type="EMBL" id="QXFZ01000013">
    <property type="protein sequence ID" value="KAE9140460.1"/>
    <property type="molecule type" value="Genomic_DNA"/>
</dbReference>
<gene>
    <name evidence="5" type="ORF">PF001_g728</name>
    <name evidence="4" type="ORF">PF004_g748</name>
    <name evidence="3" type="ORF">PF006_g9378</name>
    <name evidence="2" type="ORF">PF007_g634</name>
    <name evidence="1" type="ORF">PF010_g700</name>
</gene>
<organism evidence="3 7">
    <name type="scientific">Phytophthora fragariae</name>
    <dbReference type="NCBI Taxonomy" id="53985"/>
    <lineage>
        <taxon>Eukaryota</taxon>
        <taxon>Sar</taxon>
        <taxon>Stramenopiles</taxon>
        <taxon>Oomycota</taxon>
        <taxon>Peronosporomycetes</taxon>
        <taxon>Peronosporales</taxon>
        <taxon>Peronosporaceae</taxon>
        <taxon>Phytophthora</taxon>
    </lineage>
</organism>
<evidence type="ECO:0000313" key="7">
    <source>
        <dbReference type="Proteomes" id="UP000440732"/>
    </source>
</evidence>